<gene>
    <name evidence="2" type="ORF">Val02_62860</name>
</gene>
<dbReference type="EMBL" id="BOPF01000026">
    <property type="protein sequence ID" value="GIJ49400.1"/>
    <property type="molecule type" value="Genomic_DNA"/>
</dbReference>
<feature type="region of interest" description="Disordered" evidence="1">
    <location>
        <begin position="199"/>
        <end position="250"/>
    </location>
</feature>
<evidence type="ECO:0000256" key="1">
    <source>
        <dbReference type="SAM" id="MobiDB-lite"/>
    </source>
</evidence>
<organism evidence="2 3">
    <name type="scientific">Virgisporangium aliadipatigenens</name>
    <dbReference type="NCBI Taxonomy" id="741659"/>
    <lineage>
        <taxon>Bacteria</taxon>
        <taxon>Bacillati</taxon>
        <taxon>Actinomycetota</taxon>
        <taxon>Actinomycetes</taxon>
        <taxon>Micromonosporales</taxon>
        <taxon>Micromonosporaceae</taxon>
        <taxon>Virgisporangium</taxon>
    </lineage>
</organism>
<evidence type="ECO:0000313" key="3">
    <source>
        <dbReference type="Proteomes" id="UP000619260"/>
    </source>
</evidence>
<reference evidence="2" key="1">
    <citation type="submission" date="2021-01" db="EMBL/GenBank/DDBJ databases">
        <title>Whole genome shotgun sequence of Virgisporangium aliadipatigenens NBRC 105644.</title>
        <authorList>
            <person name="Komaki H."/>
            <person name="Tamura T."/>
        </authorList>
    </citation>
    <scope>NUCLEOTIDE SEQUENCE</scope>
    <source>
        <strain evidence="2">NBRC 105644</strain>
    </source>
</reference>
<comment type="caution">
    <text evidence="2">The sequence shown here is derived from an EMBL/GenBank/DDBJ whole genome shotgun (WGS) entry which is preliminary data.</text>
</comment>
<keyword evidence="3" id="KW-1185">Reference proteome</keyword>
<proteinExistence type="predicted"/>
<dbReference type="AlphaFoldDB" id="A0A8J3YT41"/>
<protein>
    <submittedName>
        <fullName evidence="2">Uncharacterized protein</fullName>
    </submittedName>
</protein>
<name>A0A8J3YT41_9ACTN</name>
<dbReference type="Proteomes" id="UP000619260">
    <property type="component" value="Unassembled WGS sequence"/>
</dbReference>
<sequence length="250" mass="27318">MHPSRHAIPNTGNSAVSQLTHDLRAELINLVYAEAITFHEANQMLQRLDLLPLRRRYQVSARVTVSTTVTSSNDAAAGQYAVAAINADLAHLHGTELVARHPIRSGEGREVITALRTAARIHHPHRLPADTYVFDADIVLATTVAAADHDGAWRTAQDRIARRLAELPSRFTRLRTGTIRRHRLRAIAGPITATNDVWLPGAHGHPGSRESAAPEAPFTTPTLADSKTFPDQAHHGATATRRLCRSDDLP</sequence>
<evidence type="ECO:0000313" key="2">
    <source>
        <dbReference type="EMBL" id="GIJ49400.1"/>
    </source>
</evidence>
<accession>A0A8J3YT41</accession>